<dbReference type="AlphaFoldDB" id="E8V3H5"/>
<dbReference type="InterPro" id="IPR029058">
    <property type="entry name" value="AB_hydrolase_fold"/>
</dbReference>
<gene>
    <name evidence="2" type="ordered locus">AciPR4_2815</name>
</gene>
<accession>E8V3H5</accession>
<dbReference type="SUPFAM" id="SSF53474">
    <property type="entry name" value="alpha/beta-Hydrolases"/>
    <property type="match status" value="1"/>
</dbReference>
<dbReference type="HOGENOM" id="CLU_512565_0_0_0"/>
<keyword evidence="3" id="KW-1185">Reference proteome</keyword>
<dbReference type="Proteomes" id="UP000006844">
    <property type="component" value="Chromosome"/>
</dbReference>
<dbReference type="STRING" id="401053.AciPR4_2815"/>
<name>E8V3H5_TERSS</name>
<feature type="signal peptide" evidence="1">
    <location>
        <begin position="1"/>
        <end position="30"/>
    </location>
</feature>
<dbReference type="KEGG" id="tsa:AciPR4_2815"/>
<evidence type="ECO:0000313" key="2">
    <source>
        <dbReference type="EMBL" id="ADV83588.1"/>
    </source>
</evidence>
<proteinExistence type="predicted"/>
<evidence type="ECO:0000313" key="3">
    <source>
        <dbReference type="Proteomes" id="UP000006844"/>
    </source>
</evidence>
<dbReference type="RefSeq" id="WP_013569321.1">
    <property type="nucleotide sequence ID" value="NC_014963.1"/>
</dbReference>
<dbReference type="EMBL" id="CP002467">
    <property type="protein sequence ID" value="ADV83588.1"/>
    <property type="molecule type" value="Genomic_DNA"/>
</dbReference>
<organism evidence="2 3">
    <name type="scientific">Terriglobus saanensis (strain ATCC BAA-1853 / DSM 23119 / SP1PR4)</name>
    <dbReference type="NCBI Taxonomy" id="401053"/>
    <lineage>
        <taxon>Bacteria</taxon>
        <taxon>Pseudomonadati</taxon>
        <taxon>Acidobacteriota</taxon>
        <taxon>Terriglobia</taxon>
        <taxon>Terriglobales</taxon>
        <taxon>Acidobacteriaceae</taxon>
        <taxon>Terriglobus</taxon>
    </lineage>
</organism>
<dbReference type="Gene3D" id="3.40.50.1820">
    <property type="entry name" value="alpha/beta hydrolase"/>
    <property type="match status" value="1"/>
</dbReference>
<sequence length="568" mass="62366">MNRVKSSGTKLPYASSILALTVLLAVFASAQTTSSTADKFRPTRAPVPPPECKARVGYDRDLVLPGYLLPTQASPKTCIPFTSVAAQPPEGYRGDFYVDEFTDAKLRSRWEDCKKEKSCYDRVYKQVLSRHPPNKEHSLTDPHSRFLLGKIEEKGSNTDLKTIRRPAFFARAPYNEQIAKVDSKTYTVEFSAPPEAYERLHMHAPDDIKIRGWYICGDGVKNGHGGKVRSLIIMSGGGGDRITAIDDPSDKAYTIDPKTGETIPNDDWPNATTGVKGEAVWRQVWYELHEAGFDVLAIDRRGVGISGGYSDTNTLQQGHDLLSIVASLRTGKGIRALSATGGLSQDRDAASAIRGGTPDAGMPVMFLGSSRGTMASGWAMTINFDKDCSYDLPTITCGQPVHDNNIKGALLIAEFSSGVGYLESQTTPKDDGRGPGRDRGLFIGGIEIENNIVFFPSSAILAGMSKWPSVFLARGLWCYADGLEGSMDSYSRVNGQKDLVVVRGPHPYETWPDQEKRRVKERMIAYAQAVVLGRKTIPGRRTWSNMKELVGTTSDVWEPSTQPQLSRR</sequence>
<protein>
    <submittedName>
        <fullName evidence="2">Uncharacterized protein</fullName>
    </submittedName>
</protein>
<feature type="chain" id="PRO_5003228949" evidence="1">
    <location>
        <begin position="31"/>
        <end position="568"/>
    </location>
</feature>
<reference evidence="2 3" key="1">
    <citation type="journal article" date="2012" name="Stand. Genomic Sci.">
        <title>Complete genome sequence of Terriglobus saanensis type strain SP1PR4(T), an Acidobacteria from tundra soil.</title>
        <authorList>
            <person name="Rawat S.R."/>
            <person name="Mannisto M.K."/>
            <person name="Starovoytov V."/>
            <person name="Goodwin L."/>
            <person name="Nolan M."/>
            <person name="Hauser L."/>
            <person name="Land M."/>
            <person name="Davenport K.W."/>
            <person name="Woyke T."/>
            <person name="Haggblom M.M."/>
        </authorList>
    </citation>
    <scope>NUCLEOTIDE SEQUENCE</scope>
    <source>
        <strain evidence="3">ATCC BAA-1853 / DSM 23119 / SP1PR4</strain>
    </source>
</reference>
<dbReference type="eggNOG" id="COG1073">
    <property type="taxonomic scope" value="Bacteria"/>
</dbReference>
<keyword evidence="1" id="KW-0732">Signal</keyword>
<evidence type="ECO:0000256" key="1">
    <source>
        <dbReference type="SAM" id="SignalP"/>
    </source>
</evidence>